<dbReference type="InterPro" id="IPR027417">
    <property type="entry name" value="P-loop_NTPase"/>
</dbReference>
<dbReference type="GO" id="GO:0000725">
    <property type="term" value="P:recombinational repair"/>
    <property type="evidence" value="ECO:0007669"/>
    <property type="project" value="TreeGrafter"/>
</dbReference>
<dbReference type="Proteomes" id="UP000189299">
    <property type="component" value="Unassembled WGS sequence"/>
</dbReference>
<protein>
    <recommendedName>
        <fullName evidence="7">DNA 3'-5' helicase</fullName>
        <ecNumber evidence="7">5.6.2.4</ecNumber>
    </recommendedName>
</protein>
<evidence type="ECO:0000313" key="12">
    <source>
        <dbReference type="Proteomes" id="UP000189299"/>
    </source>
</evidence>
<dbReference type="GO" id="GO:0003677">
    <property type="term" value="F:DNA binding"/>
    <property type="evidence" value="ECO:0007669"/>
    <property type="project" value="InterPro"/>
</dbReference>
<evidence type="ECO:0000256" key="8">
    <source>
        <dbReference type="ARBA" id="ARBA00048988"/>
    </source>
</evidence>
<keyword evidence="3 9" id="KW-0347">Helicase</keyword>
<gene>
    <name evidence="11" type="ORF">BTN92_12745</name>
</gene>
<evidence type="ECO:0000256" key="2">
    <source>
        <dbReference type="ARBA" id="ARBA00022801"/>
    </source>
</evidence>
<dbReference type="PANTHER" id="PTHR11070:SF3">
    <property type="entry name" value="DNA 3'-5' HELICASE"/>
    <property type="match status" value="1"/>
</dbReference>
<dbReference type="GO" id="GO:0016887">
    <property type="term" value="F:ATP hydrolysis activity"/>
    <property type="evidence" value="ECO:0007669"/>
    <property type="project" value="RHEA"/>
</dbReference>
<evidence type="ECO:0000256" key="4">
    <source>
        <dbReference type="ARBA" id="ARBA00022840"/>
    </source>
</evidence>
<dbReference type="InterPro" id="IPR014016">
    <property type="entry name" value="UvrD-like_ATP-bd"/>
</dbReference>
<dbReference type="GO" id="GO:0005524">
    <property type="term" value="F:ATP binding"/>
    <property type="evidence" value="ECO:0007669"/>
    <property type="project" value="UniProtKB-UniRule"/>
</dbReference>
<dbReference type="Gene3D" id="3.40.50.300">
    <property type="entry name" value="P-loop containing nucleotide triphosphate hydrolases"/>
    <property type="match status" value="2"/>
</dbReference>
<name>A0A1V2UDQ5_ENTMU</name>
<sequence>MGLPKPEGKQVDVLYLSDEDNIVVLGTAGSGKTTIALVRAVNMAKNYPDDIVLILTYNRTLIKYMEFILEDSPKNLLIQNYHKLARGYLNSRGKMETNAILQSKNKLIAEALDKVKNKYPDENTLERHMDIFIDEIEWIQKMGIMDQETYIKIERTGRRDARILRKNRIYFYEVYQQYVDLRNKRGYLYDWDSIATAVFEEAQRDDTEKRYKYILVDEGQDFSPMMLKSLSMLVSKDGSINFFGDENQQIYGSRISWRSAGLNNVKIWKLEKNYRNKSGVGKLAKAISELPFFEIDENDKIDSIVPDVVGPNPLVIKCRDKKEEIESLMGLVDNSDVSRTKAVLVKTREDVNLISSIFAEKGIEHTILKKDMGKWKNTDNLHIGTYHSAKGLEFDLVFLPFMSDRYMPTEEEIAKYGSKQDALVKFVKLIYVSVTRAKSGVIITYVDKLTELLPEDTSLYDLRNGYE</sequence>
<feature type="domain" description="UvrD-like helicase ATP-binding" evidence="10">
    <location>
        <begin position="5"/>
        <end position="302"/>
    </location>
</feature>
<dbReference type="EC" id="5.6.2.4" evidence="7"/>
<dbReference type="EMBL" id="MSTR01000014">
    <property type="protein sequence ID" value="ONN41446.1"/>
    <property type="molecule type" value="Genomic_DNA"/>
</dbReference>
<comment type="catalytic activity">
    <reaction evidence="8">
        <text>ATP + H2O = ADP + phosphate + H(+)</text>
        <dbReference type="Rhea" id="RHEA:13065"/>
        <dbReference type="ChEBI" id="CHEBI:15377"/>
        <dbReference type="ChEBI" id="CHEBI:15378"/>
        <dbReference type="ChEBI" id="CHEBI:30616"/>
        <dbReference type="ChEBI" id="CHEBI:43474"/>
        <dbReference type="ChEBI" id="CHEBI:456216"/>
        <dbReference type="EC" id="5.6.2.4"/>
    </reaction>
</comment>
<organism evidence="11 12">
    <name type="scientific">Enterococcus mundtii</name>
    <dbReference type="NCBI Taxonomy" id="53346"/>
    <lineage>
        <taxon>Bacteria</taxon>
        <taxon>Bacillati</taxon>
        <taxon>Bacillota</taxon>
        <taxon>Bacilli</taxon>
        <taxon>Lactobacillales</taxon>
        <taxon>Enterococcaceae</taxon>
        <taxon>Enterococcus</taxon>
    </lineage>
</organism>
<dbReference type="Pfam" id="PF00580">
    <property type="entry name" value="UvrD-helicase"/>
    <property type="match status" value="1"/>
</dbReference>
<keyword evidence="4 9" id="KW-0067">ATP-binding</keyword>
<comment type="caution">
    <text evidence="11">The sequence shown here is derived from an EMBL/GenBank/DDBJ whole genome shotgun (WGS) entry which is preliminary data.</text>
</comment>
<evidence type="ECO:0000256" key="9">
    <source>
        <dbReference type="PROSITE-ProRule" id="PRU00560"/>
    </source>
</evidence>
<dbReference type="PROSITE" id="PS51198">
    <property type="entry name" value="UVRD_HELICASE_ATP_BIND"/>
    <property type="match status" value="1"/>
</dbReference>
<comment type="catalytic activity">
    <reaction evidence="6">
        <text>Couples ATP hydrolysis with the unwinding of duplex DNA by translocating in the 3'-5' direction.</text>
        <dbReference type="EC" id="5.6.2.4"/>
    </reaction>
</comment>
<dbReference type="OrthoDB" id="3193269at2"/>
<proteinExistence type="predicted"/>
<dbReference type="Pfam" id="PF13361">
    <property type="entry name" value="UvrD_C"/>
    <property type="match status" value="1"/>
</dbReference>
<dbReference type="SUPFAM" id="SSF52540">
    <property type="entry name" value="P-loop containing nucleoside triphosphate hydrolases"/>
    <property type="match status" value="1"/>
</dbReference>
<dbReference type="InterPro" id="IPR000212">
    <property type="entry name" value="DNA_helicase_UvrD/REP"/>
</dbReference>
<dbReference type="RefSeq" id="WP_077151917.1">
    <property type="nucleotide sequence ID" value="NZ_CABMMO010000014.1"/>
</dbReference>
<evidence type="ECO:0000256" key="7">
    <source>
        <dbReference type="ARBA" id="ARBA00034808"/>
    </source>
</evidence>
<dbReference type="GO" id="GO:0005829">
    <property type="term" value="C:cytosol"/>
    <property type="evidence" value="ECO:0007669"/>
    <property type="project" value="TreeGrafter"/>
</dbReference>
<dbReference type="PANTHER" id="PTHR11070">
    <property type="entry name" value="UVRD / RECB / PCRA DNA HELICASE FAMILY MEMBER"/>
    <property type="match status" value="1"/>
</dbReference>
<keyword evidence="2 9" id="KW-0378">Hydrolase</keyword>
<dbReference type="GO" id="GO:0043138">
    <property type="term" value="F:3'-5' DNA helicase activity"/>
    <property type="evidence" value="ECO:0007669"/>
    <property type="project" value="UniProtKB-EC"/>
</dbReference>
<accession>A0A1V2UDQ5</accession>
<keyword evidence="1 9" id="KW-0547">Nucleotide-binding</keyword>
<evidence type="ECO:0000256" key="5">
    <source>
        <dbReference type="ARBA" id="ARBA00023235"/>
    </source>
</evidence>
<evidence type="ECO:0000259" key="10">
    <source>
        <dbReference type="PROSITE" id="PS51198"/>
    </source>
</evidence>
<evidence type="ECO:0000256" key="1">
    <source>
        <dbReference type="ARBA" id="ARBA00022741"/>
    </source>
</evidence>
<evidence type="ECO:0000256" key="3">
    <source>
        <dbReference type="ARBA" id="ARBA00022806"/>
    </source>
</evidence>
<evidence type="ECO:0000313" key="11">
    <source>
        <dbReference type="EMBL" id="ONN41446.1"/>
    </source>
</evidence>
<feature type="binding site" evidence="9">
    <location>
        <begin position="26"/>
        <end position="33"/>
    </location>
    <ligand>
        <name>ATP</name>
        <dbReference type="ChEBI" id="CHEBI:30616"/>
    </ligand>
</feature>
<dbReference type="InterPro" id="IPR014017">
    <property type="entry name" value="DNA_helicase_UvrD-like_C"/>
</dbReference>
<reference evidence="11 12" key="1">
    <citation type="submission" date="2016-12" db="EMBL/GenBank/DDBJ databases">
        <authorList>
            <person name="Song W.-J."/>
            <person name="Kurnit D.M."/>
        </authorList>
    </citation>
    <scope>NUCLEOTIDE SEQUENCE [LARGE SCALE GENOMIC DNA]</scope>
    <source>
        <strain evidence="11 12">CGB1038-1_S1</strain>
    </source>
</reference>
<evidence type="ECO:0000256" key="6">
    <source>
        <dbReference type="ARBA" id="ARBA00034617"/>
    </source>
</evidence>
<keyword evidence="5" id="KW-0413">Isomerase</keyword>
<dbReference type="AlphaFoldDB" id="A0A1V2UDQ5"/>